<evidence type="ECO:0000256" key="2">
    <source>
        <dbReference type="SAM" id="SignalP"/>
    </source>
</evidence>
<keyword evidence="2" id="KW-0732">Signal</keyword>
<proteinExistence type="predicted"/>
<name>A0A5Q3QI14_9PSEU</name>
<accession>A0A5Q3QI14</accession>
<organism evidence="3 4">
    <name type="scientific">Allosaccharopolyspora coralli</name>
    <dbReference type="NCBI Taxonomy" id="2665642"/>
    <lineage>
        <taxon>Bacteria</taxon>
        <taxon>Bacillati</taxon>
        <taxon>Actinomycetota</taxon>
        <taxon>Actinomycetes</taxon>
        <taxon>Pseudonocardiales</taxon>
        <taxon>Pseudonocardiaceae</taxon>
        <taxon>Allosaccharopolyspora</taxon>
    </lineage>
</organism>
<dbReference type="KEGG" id="sace:GIY23_17980"/>
<sequence>MRRRVRDVLVVLGLAAVLAGCAASAPDRQGRAAPRETAATALGDLRTVDPCSLADAGAWNEFGRVERAATVSLDYCLLRITRDETVIGVSFGELARNVPTAGNPVRRHGGVRIVEETPLPGHCARHVVLADGTSVEVSADLRAGGSGAGLCGVADTGAQAIADSLSEHTVRHREFPSNSLALVDACDGIAPNVMQDIPGLETAQPRRSPSTHQCRWGQERSDATRVQILHTAGAPPAVLHSAAVEERIANRRTVLSVVGGDPSVPLCSAETAHVPFGPPENGETEVAMIVVAVPGETGSGACEYARGLAERVWPNLPPI</sequence>
<gene>
    <name evidence="3" type="ORF">GIY23_17980</name>
</gene>
<evidence type="ECO:0000313" key="4">
    <source>
        <dbReference type="Proteomes" id="UP000371041"/>
    </source>
</evidence>
<dbReference type="PROSITE" id="PS51257">
    <property type="entry name" value="PROKAR_LIPOPROTEIN"/>
    <property type="match status" value="1"/>
</dbReference>
<evidence type="ECO:0000256" key="1">
    <source>
        <dbReference type="SAM" id="MobiDB-lite"/>
    </source>
</evidence>
<dbReference type="AlphaFoldDB" id="A0A5Q3QI14"/>
<evidence type="ECO:0000313" key="3">
    <source>
        <dbReference type="EMBL" id="QGK71155.1"/>
    </source>
</evidence>
<feature type="chain" id="PRO_5038918264" description="DUF3558 domain-containing protein" evidence="2">
    <location>
        <begin position="23"/>
        <end position="319"/>
    </location>
</feature>
<feature type="region of interest" description="Disordered" evidence="1">
    <location>
        <begin position="200"/>
        <end position="219"/>
    </location>
</feature>
<feature type="signal peptide" evidence="2">
    <location>
        <begin position="1"/>
        <end position="22"/>
    </location>
</feature>
<protein>
    <recommendedName>
        <fullName evidence="5">DUF3558 domain-containing protein</fullName>
    </recommendedName>
</protein>
<dbReference type="Proteomes" id="UP000371041">
    <property type="component" value="Chromosome"/>
</dbReference>
<dbReference type="RefSeq" id="WP_154077731.1">
    <property type="nucleotide sequence ID" value="NZ_CP045929.1"/>
</dbReference>
<dbReference type="EMBL" id="CP045929">
    <property type="protein sequence ID" value="QGK71155.1"/>
    <property type="molecule type" value="Genomic_DNA"/>
</dbReference>
<evidence type="ECO:0008006" key="5">
    <source>
        <dbReference type="Google" id="ProtNLM"/>
    </source>
</evidence>
<keyword evidence="4" id="KW-1185">Reference proteome</keyword>
<reference evidence="4" key="1">
    <citation type="submission" date="2019-11" db="EMBL/GenBank/DDBJ databases">
        <title>The complete genome sequence of Saccharopolyspora sp. E2A.</title>
        <authorList>
            <person name="Zhang G."/>
        </authorList>
    </citation>
    <scope>NUCLEOTIDE SEQUENCE [LARGE SCALE GENOMIC DNA]</scope>
    <source>
        <strain evidence="4">E2A</strain>
    </source>
</reference>